<dbReference type="PANTHER" id="PTHR38471">
    <property type="entry name" value="FOUR HELIX BUNDLE PROTEIN"/>
    <property type="match status" value="1"/>
</dbReference>
<dbReference type="Pfam" id="PF05635">
    <property type="entry name" value="23S_rRNA_IVP"/>
    <property type="match status" value="1"/>
</dbReference>
<name>A0A1G1Y1C8_9BACT</name>
<sequence>MENEELGYRKLIVFQKADDLAYQVYLISRTFPREEMFGLISQIRRCAVSVPANIVEGYGKRTDKEKRQFCYNARGSLNELEYYIDFSFKLKYINKEEHEKLKNLRDEVGRLLFRYIESLGK</sequence>
<gene>
    <name evidence="1" type="ORF">A2663_03870</name>
</gene>
<comment type="caution">
    <text evidence="1">The sequence shown here is derived from an EMBL/GenBank/DDBJ whole genome shotgun (WGS) entry which is preliminary data.</text>
</comment>
<dbReference type="NCBIfam" id="TIGR02436">
    <property type="entry name" value="four helix bundle protein"/>
    <property type="match status" value="1"/>
</dbReference>
<organism evidence="1 2">
    <name type="scientific">Candidatus Buchananbacteria bacterium RIFCSPHIGHO2_01_FULL_46_12</name>
    <dbReference type="NCBI Taxonomy" id="1797536"/>
    <lineage>
        <taxon>Bacteria</taxon>
        <taxon>Candidatus Buchananiibacteriota</taxon>
    </lineage>
</organism>
<evidence type="ECO:0000313" key="1">
    <source>
        <dbReference type="EMBL" id="OGY46125.1"/>
    </source>
</evidence>
<dbReference type="Gene3D" id="1.20.1440.60">
    <property type="entry name" value="23S rRNA-intervening sequence"/>
    <property type="match status" value="1"/>
</dbReference>
<dbReference type="Proteomes" id="UP000178432">
    <property type="component" value="Unassembled WGS sequence"/>
</dbReference>
<dbReference type="CDD" id="cd16377">
    <property type="entry name" value="23S_rRNA_IVP_like"/>
    <property type="match status" value="1"/>
</dbReference>
<dbReference type="EMBL" id="MHIF01000064">
    <property type="protein sequence ID" value="OGY46125.1"/>
    <property type="molecule type" value="Genomic_DNA"/>
</dbReference>
<dbReference type="InterPro" id="IPR012657">
    <property type="entry name" value="23S_rRNA-intervening_sequence"/>
</dbReference>
<proteinExistence type="predicted"/>
<evidence type="ECO:0008006" key="3">
    <source>
        <dbReference type="Google" id="ProtNLM"/>
    </source>
</evidence>
<dbReference type="AlphaFoldDB" id="A0A1G1Y1C8"/>
<dbReference type="SUPFAM" id="SSF158446">
    <property type="entry name" value="IVS-encoded protein-like"/>
    <property type="match status" value="1"/>
</dbReference>
<dbReference type="InterPro" id="IPR036583">
    <property type="entry name" value="23S_rRNA_IVS_sf"/>
</dbReference>
<dbReference type="PANTHER" id="PTHR38471:SF2">
    <property type="entry name" value="FOUR HELIX BUNDLE PROTEIN"/>
    <property type="match status" value="1"/>
</dbReference>
<reference evidence="1 2" key="1">
    <citation type="journal article" date="2016" name="Nat. Commun.">
        <title>Thousands of microbial genomes shed light on interconnected biogeochemical processes in an aquifer system.</title>
        <authorList>
            <person name="Anantharaman K."/>
            <person name="Brown C.T."/>
            <person name="Hug L.A."/>
            <person name="Sharon I."/>
            <person name="Castelle C.J."/>
            <person name="Probst A.J."/>
            <person name="Thomas B.C."/>
            <person name="Singh A."/>
            <person name="Wilkins M.J."/>
            <person name="Karaoz U."/>
            <person name="Brodie E.L."/>
            <person name="Williams K.H."/>
            <person name="Hubbard S.S."/>
            <person name="Banfield J.F."/>
        </authorList>
    </citation>
    <scope>NUCLEOTIDE SEQUENCE [LARGE SCALE GENOMIC DNA]</scope>
</reference>
<accession>A0A1G1Y1C8</accession>
<protein>
    <recommendedName>
        <fullName evidence="3">Four helix bundle protein</fullName>
    </recommendedName>
</protein>
<evidence type="ECO:0000313" key="2">
    <source>
        <dbReference type="Proteomes" id="UP000178432"/>
    </source>
</evidence>